<dbReference type="Pfam" id="PF02515">
    <property type="entry name" value="CoA_transf_3"/>
    <property type="match status" value="1"/>
</dbReference>
<protein>
    <submittedName>
        <fullName evidence="2">CoA transferase</fullName>
        <ecNumber evidence="2">2.8.3.-</ecNumber>
    </submittedName>
</protein>
<reference evidence="3" key="1">
    <citation type="submission" date="2023-07" db="EMBL/GenBank/DDBJ databases">
        <title>30 novel species of actinomycetes from the DSMZ collection.</title>
        <authorList>
            <person name="Nouioui I."/>
        </authorList>
    </citation>
    <scope>NUCLEOTIDE SEQUENCE [LARGE SCALE GENOMIC DNA]</scope>
    <source>
        <strain evidence="3">DSM 41699</strain>
    </source>
</reference>
<comment type="caution">
    <text evidence="2">The sequence shown here is derived from an EMBL/GenBank/DDBJ whole genome shotgun (WGS) entry which is preliminary data.</text>
</comment>
<evidence type="ECO:0000313" key="2">
    <source>
        <dbReference type="EMBL" id="MDT0469849.1"/>
    </source>
</evidence>
<sequence>MSEKQQNGNGGPLAGLRVVELGTVVMAPYAAQQLGDLGADVIKVEHPDGDVSRRWTPQRHPGMGAANLNLNRNKRSVVLNLKESRDRAAFLALAATADVFITNVRPDALRRLGVDYERLSVANPRLVFVTAQGFRVDSSQGDRAAYDDTVQAATGLLALNQQVSGEPRFVPTLLVDKLCGLVIVQAVLAALRERDNLSGIGQHVEVPMVDTMLSFNLVEHLWAATLEPHGEFGYRRALSPRREATPTSDGWMVIMPYTDRNWRDFAAAVGRPELADDPRFSSLKARTANADEFYDLIASLTPLHTTSEWQELCDAKSIPASPVHTLAEATSTEYAKEGGILQDAVHPTEGPYRLIGHPVRYSRTPAALYRHSPNLGENTREVLAKLGFDPAEPEETAATKV</sequence>
<name>A0ABU2U9D3_9ACTN</name>
<dbReference type="InterPro" id="IPR050483">
    <property type="entry name" value="CoA-transferase_III_domain"/>
</dbReference>
<dbReference type="RefSeq" id="WP_311701267.1">
    <property type="nucleotide sequence ID" value="NZ_JAVREY010000135.1"/>
</dbReference>
<dbReference type="EMBL" id="JAVREY010000135">
    <property type="protein sequence ID" value="MDT0469849.1"/>
    <property type="molecule type" value="Genomic_DNA"/>
</dbReference>
<gene>
    <name evidence="2" type="ORF">RM764_44155</name>
</gene>
<keyword evidence="3" id="KW-1185">Reference proteome</keyword>
<evidence type="ECO:0000313" key="3">
    <source>
        <dbReference type="Proteomes" id="UP001183809"/>
    </source>
</evidence>
<dbReference type="Gene3D" id="3.30.1540.10">
    <property type="entry name" value="formyl-coa transferase, domain 3"/>
    <property type="match status" value="1"/>
</dbReference>
<organism evidence="2 3">
    <name type="scientific">Streptomyces gibsoniae</name>
    <dbReference type="NCBI Taxonomy" id="3075529"/>
    <lineage>
        <taxon>Bacteria</taxon>
        <taxon>Bacillati</taxon>
        <taxon>Actinomycetota</taxon>
        <taxon>Actinomycetes</taxon>
        <taxon>Kitasatosporales</taxon>
        <taxon>Streptomycetaceae</taxon>
        <taxon>Streptomyces</taxon>
    </lineage>
</organism>
<accession>A0ABU2U9D3</accession>
<dbReference type="PANTHER" id="PTHR48207:SF4">
    <property type="entry name" value="BLL6097 PROTEIN"/>
    <property type="match status" value="1"/>
</dbReference>
<dbReference type="PANTHER" id="PTHR48207">
    <property type="entry name" value="SUCCINATE--HYDROXYMETHYLGLUTARATE COA-TRANSFERASE"/>
    <property type="match status" value="1"/>
</dbReference>
<dbReference type="Proteomes" id="UP001183809">
    <property type="component" value="Unassembled WGS sequence"/>
</dbReference>
<dbReference type="InterPro" id="IPR003673">
    <property type="entry name" value="CoA-Trfase_fam_III"/>
</dbReference>
<keyword evidence="1 2" id="KW-0808">Transferase</keyword>
<dbReference type="InterPro" id="IPR044855">
    <property type="entry name" value="CoA-Trfase_III_dom3_sf"/>
</dbReference>
<dbReference type="SUPFAM" id="SSF89796">
    <property type="entry name" value="CoA-transferase family III (CaiB/BaiF)"/>
    <property type="match status" value="1"/>
</dbReference>
<dbReference type="GO" id="GO:0016740">
    <property type="term" value="F:transferase activity"/>
    <property type="evidence" value="ECO:0007669"/>
    <property type="project" value="UniProtKB-KW"/>
</dbReference>
<dbReference type="EC" id="2.8.3.-" evidence="2"/>
<dbReference type="InterPro" id="IPR023606">
    <property type="entry name" value="CoA-Trfase_III_dom_1_sf"/>
</dbReference>
<proteinExistence type="predicted"/>
<evidence type="ECO:0000256" key="1">
    <source>
        <dbReference type="ARBA" id="ARBA00022679"/>
    </source>
</evidence>
<dbReference type="Gene3D" id="3.40.50.10540">
    <property type="entry name" value="Crotonobetainyl-coa:carnitine coa-transferase, domain 1"/>
    <property type="match status" value="1"/>
</dbReference>